<dbReference type="EMBL" id="AACS02000010">
    <property type="protein sequence ID" value="EAU87354.2"/>
    <property type="molecule type" value="Genomic_DNA"/>
</dbReference>
<dbReference type="Proteomes" id="UP000001861">
    <property type="component" value="Unassembled WGS sequence"/>
</dbReference>
<keyword evidence="3" id="KW-1185">Reference proteome</keyword>
<evidence type="ECO:0000313" key="3">
    <source>
        <dbReference type="Proteomes" id="UP000001861"/>
    </source>
</evidence>
<protein>
    <recommendedName>
        <fullName evidence="1">SnoaL-like domain-containing protein</fullName>
    </recommendedName>
</protein>
<feature type="domain" description="SnoaL-like" evidence="1">
    <location>
        <begin position="2"/>
        <end position="76"/>
    </location>
</feature>
<dbReference type="HOGENOM" id="CLU_1643609_0_0_1"/>
<dbReference type="VEuPathDB" id="FungiDB:CC1G_02113"/>
<sequence length="137" mass="14896">MVAEVIAHYEKQTSDFVDKWYEDNRVLEVPGYPPVAGKESLKAHYAWLFKGADQISFTVHAITILPGQVHITLKATIVNTHKVIEPTYTMIVEKGLKSSKVKSLKLSGEGVPHAFDTIGLAAGPTVPGLTVTARGLN</sequence>
<dbReference type="InterPro" id="IPR032710">
    <property type="entry name" value="NTF2-like_dom_sf"/>
</dbReference>
<dbReference type="Pfam" id="PF12680">
    <property type="entry name" value="SnoaL_2"/>
    <property type="match status" value="1"/>
</dbReference>
<accession>A8NK85</accession>
<proteinExistence type="predicted"/>
<gene>
    <name evidence="2" type="ORF">CC1G_02113</name>
</gene>
<reference evidence="2 3" key="1">
    <citation type="journal article" date="2010" name="Proc. Natl. Acad. Sci. U.S.A.">
        <title>Insights into evolution of multicellular fungi from the assembled chromosomes of the mushroom Coprinopsis cinerea (Coprinus cinereus).</title>
        <authorList>
            <person name="Stajich J.E."/>
            <person name="Wilke S.K."/>
            <person name="Ahren D."/>
            <person name="Au C.H."/>
            <person name="Birren B.W."/>
            <person name="Borodovsky M."/>
            <person name="Burns C."/>
            <person name="Canback B."/>
            <person name="Casselton L.A."/>
            <person name="Cheng C.K."/>
            <person name="Deng J."/>
            <person name="Dietrich F.S."/>
            <person name="Fargo D.C."/>
            <person name="Farman M.L."/>
            <person name="Gathman A.C."/>
            <person name="Goldberg J."/>
            <person name="Guigo R."/>
            <person name="Hoegger P.J."/>
            <person name="Hooker J.B."/>
            <person name="Huggins A."/>
            <person name="James T.Y."/>
            <person name="Kamada T."/>
            <person name="Kilaru S."/>
            <person name="Kodira C."/>
            <person name="Kues U."/>
            <person name="Kupfer D."/>
            <person name="Kwan H.S."/>
            <person name="Lomsadze A."/>
            <person name="Li W."/>
            <person name="Lilly W.W."/>
            <person name="Ma L.J."/>
            <person name="Mackey A.J."/>
            <person name="Manning G."/>
            <person name="Martin F."/>
            <person name="Muraguchi H."/>
            <person name="Natvig D.O."/>
            <person name="Palmerini H."/>
            <person name="Ramesh M.A."/>
            <person name="Rehmeyer C.J."/>
            <person name="Roe B.A."/>
            <person name="Shenoy N."/>
            <person name="Stanke M."/>
            <person name="Ter-Hovhannisyan V."/>
            <person name="Tunlid A."/>
            <person name="Velagapudi R."/>
            <person name="Vision T.J."/>
            <person name="Zeng Q."/>
            <person name="Zolan M.E."/>
            <person name="Pukkila P.J."/>
        </authorList>
    </citation>
    <scope>NUCLEOTIDE SEQUENCE [LARGE SCALE GENOMIC DNA]</scope>
    <source>
        <strain evidence="3">Okayama-7 / 130 / ATCC MYA-4618 / FGSC 9003</strain>
    </source>
</reference>
<dbReference type="GeneID" id="6010891"/>
<organism evidence="2 3">
    <name type="scientific">Coprinopsis cinerea (strain Okayama-7 / 130 / ATCC MYA-4618 / FGSC 9003)</name>
    <name type="common">Inky cap fungus</name>
    <name type="synonym">Hormographiella aspergillata</name>
    <dbReference type="NCBI Taxonomy" id="240176"/>
    <lineage>
        <taxon>Eukaryota</taxon>
        <taxon>Fungi</taxon>
        <taxon>Dikarya</taxon>
        <taxon>Basidiomycota</taxon>
        <taxon>Agaricomycotina</taxon>
        <taxon>Agaricomycetes</taxon>
        <taxon>Agaricomycetidae</taxon>
        <taxon>Agaricales</taxon>
        <taxon>Agaricineae</taxon>
        <taxon>Psathyrellaceae</taxon>
        <taxon>Coprinopsis</taxon>
    </lineage>
</organism>
<name>A8NK85_COPC7</name>
<evidence type="ECO:0000313" key="2">
    <source>
        <dbReference type="EMBL" id="EAU87354.2"/>
    </source>
</evidence>
<dbReference type="AlphaFoldDB" id="A8NK85"/>
<dbReference type="Gene3D" id="3.10.450.50">
    <property type="match status" value="1"/>
</dbReference>
<comment type="caution">
    <text evidence="2">The sequence shown here is derived from an EMBL/GenBank/DDBJ whole genome shotgun (WGS) entry which is preliminary data.</text>
</comment>
<dbReference type="InParanoid" id="A8NK85"/>
<evidence type="ECO:0000259" key="1">
    <source>
        <dbReference type="Pfam" id="PF12680"/>
    </source>
</evidence>
<dbReference type="InterPro" id="IPR037401">
    <property type="entry name" value="SnoaL-like"/>
</dbReference>
<dbReference type="KEGG" id="cci:CC1G_02113"/>
<dbReference type="RefSeq" id="XP_001834377.2">
    <property type="nucleotide sequence ID" value="XM_001834325.2"/>
</dbReference>
<dbReference type="SUPFAM" id="SSF54427">
    <property type="entry name" value="NTF2-like"/>
    <property type="match status" value="1"/>
</dbReference>